<dbReference type="SUPFAM" id="SSF50998">
    <property type="entry name" value="Quinoprotein alcohol dehydrogenase-like"/>
    <property type="match status" value="1"/>
</dbReference>
<comment type="caution">
    <text evidence="1">The sequence shown here is derived from an EMBL/GenBank/DDBJ whole genome shotgun (WGS) entry which is preliminary data.</text>
</comment>
<accession>A0A1Q8X8V8</accession>
<dbReference type="EMBL" id="MSKW01000014">
    <property type="protein sequence ID" value="OLO76764.1"/>
    <property type="molecule type" value="Genomic_DNA"/>
</dbReference>
<dbReference type="Gene3D" id="2.130.10.10">
    <property type="entry name" value="YVTN repeat-like/Quinoprotein amine dehydrogenase"/>
    <property type="match status" value="1"/>
</dbReference>
<dbReference type="Proteomes" id="UP000186769">
    <property type="component" value="Unassembled WGS sequence"/>
</dbReference>
<proteinExistence type="predicted"/>
<organism evidence="1 2">
    <name type="scientific">Actinomyces oris</name>
    <dbReference type="NCBI Taxonomy" id="544580"/>
    <lineage>
        <taxon>Bacteria</taxon>
        <taxon>Bacillati</taxon>
        <taxon>Actinomycetota</taxon>
        <taxon>Actinomycetes</taxon>
        <taxon>Actinomycetales</taxon>
        <taxon>Actinomycetaceae</taxon>
        <taxon>Actinomyces</taxon>
    </lineage>
</organism>
<dbReference type="RefSeq" id="WP_075414856.1">
    <property type="nucleotide sequence ID" value="NZ_MSKW01000014.1"/>
</dbReference>
<reference evidence="1 2" key="1">
    <citation type="submission" date="2016-12" db="EMBL/GenBank/DDBJ databases">
        <title>Genomic comparison of strains in the 'Actinomyces naeslundii' group.</title>
        <authorList>
            <person name="Mughal S.R."/>
            <person name="Do T."/>
            <person name="Gilbert S.C."/>
            <person name="Witherden E.A."/>
            <person name="Didelot X."/>
            <person name="Beighton D."/>
        </authorList>
    </citation>
    <scope>NUCLEOTIDE SEQUENCE [LARGE SCALE GENOMIC DNA]</scope>
    <source>
        <strain evidence="1 2">G53E</strain>
    </source>
</reference>
<evidence type="ECO:0000313" key="2">
    <source>
        <dbReference type="Proteomes" id="UP000186769"/>
    </source>
</evidence>
<protein>
    <submittedName>
        <fullName evidence="1">Uncharacterized protein</fullName>
    </submittedName>
</protein>
<sequence length="474" mass="50712">MSPSFRTVSTGQVIMRRRIFLTAALGAAAGAGALSLSGCADVRQRIARTLTPQPPTVLHASLSTLPKAPSIPTDFGGEAVWPLRVKENQNHPWPTNAMIETVHGSFLIAYDVNSDDETAGLSGDRPILVDLKGPTTYGIVPEDSEHGYRIEPMTVPPVGGVPAGNPIAPSPGTLVTEQFTCAATCDDEFAYLITGREDVLDERPENRGRVSLLKIRLADRRIVASALLGENLALKARESTYRAGSSITLTSDGAGLLVTTSVPHRALRLSAKDLSVQFDLASVTSQSFCAVAGGEAVALLGDDAKVHTAVVTLADGLTHPIENLSAQLVHRGYLYATDSRTKEPPYPEVSINLTTGERTELTDLPVDKEDKHPTLTASNGYVIRRTDHIQVRKNGSATALLTRESTEEESYQSAAIYGSILYLTLNGGRLHLIDLDTGEVISQSPTGGQHEIVTVTPYGFCNESAFYPATAWKS</sequence>
<dbReference type="AlphaFoldDB" id="A0A1Q8X8V8"/>
<name>A0A1Q8X8V8_9ACTO</name>
<dbReference type="InterPro" id="IPR015943">
    <property type="entry name" value="WD40/YVTN_repeat-like_dom_sf"/>
</dbReference>
<gene>
    <name evidence="1" type="ORF">BKH15_07705</name>
</gene>
<dbReference type="InterPro" id="IPR011047">
    <property type="entry name" value="Quinoprotein_ADH-like_sf"/>
</dbReference>
<evidence type="ECO:0000313" key="1">
    <source>
        <dbReference type="EMBL" id="OLO76764.1"/>
    </source>
</evidence>